<keyword evidence="8" id="KW-1185">Reference proteome</keyword>
<keyword evidence="4 5" id="KW-0472">Membrane</keyword>
<evidence type="ECO:0000256" key="5">
    <source>
        <dbReference type="SAM" id="Phobius"/>
    </source>
</evidence>
<dbReference type="Proteomes" id="UP000028715">
    <property type="component" value="Unassembled WGS sequence"/>
</dbReference>
<dbReference type="Pfam" id="PF04893">
    <property type="entry name" value="Yip1"/>
    <property type="match status" value="1"/>
</dbReference>
<dbReference type="GO" id="GO:0016020">
    <property type="term" value="C:membrane"/>
    <property type="evidence" value="ECO:0007669"/>
    <property type="project" value="UniProtKB-SubCell"/>
</dbReference>
<dbReference type="RefSeq" id="WP_035684397.1">
    <property type="nucleotide sequence ID" value="NZ_JPRL01000001.1"/>
</dbReference>
<keyword evidence="3 5" id="KW-1133">Transmembrane helix</keyword>
<dbReference type="InterPro" id="IPR006977">
    <property type="entry name" value="Yip1_dom"/>
</dbReference>
<dbReference type="OrthoDB" id="1449862at2"/>
<comment type="caution">
    <text evidence="7">The sequence shown here is derived from an EMBL/GenBank/DDBJ whole genome shotgun (WGS) entry which is preliminary data.</text>
</comment>
<dbReference type="AlphaFoldDB" id="A0A085ZP48"/>
<evidence type="ECO:0000256" key="4">
    <source>
        <dbReference type="ARBA" id="ARBA00023136"/>
    </source>
</evidence>
<accession>A0A085ZP48</accession>
<reference evidence="7 8" key="1">
    <citation type="submission" date="2014-07" db="EMBL/GenBank/DDBJ databases">
        <title>Genome of Flavobacterium reichenbachii LMG 25512.</title>
        <authorList>
            <person name="Stropko S.J."/>
            <person name="Pipes S.E."/>
            <person name="Newman J.D."/>
        </authorList>
    </citation>
    <scope>NUCLEOTIDE SEQUENCE [LARGE SCALE GENOMIC DNA]</scope>
    <source>
        <strain evidence="7 8">LMG 25512</strain>
    </source>
</reference>
<comment type="subcellular location">
    <subcellularLocation>
        <location evidence="1">Membrane</location>
        <topology evidence="1">Multi-pass membrane protein</topology>
    </subcellularLocation>
</comment>
<feature type="transmembrane region" description="Helical" evidence="5">
    <location>
        <begin position="114"/>
        <end position="137"/>
    </location>
</feature>
<keyword evidence="2 5" id="KW-0812">Transmembrane</keyword>
<organism evidence="7 8">
    <name type="scientific">Flavobacterium reichenbachii</name>
    <dbReference type="NCBI Taxonomy" id="362418"/>
    <lineage>
        <taxon>Bacteria</taxon>
        <taxon>Pseudomonadati</taxon>
        <taxon>Bacteroidota</taxon>
        <taxon>Flavobacteriia</taxon>
        <taxon>Flavobacteriales</taxon>
        <taxon>Flavobacteriaceae</taxon>
        <taxon>Flavobacterium</taxon>
    </lineage>
</organism>
<evidence type="ECO:0000256" key="1">
    <source>
        <dbReference type="ARBA" id="ARBA00004141"/>
    </source>
</evidence>
<dbReference type="EMBL" id="JPRL01000001">
    <property type="protein sequence ID" value="KFF06212.1"/>
    <property type="molecule type" value="Genomic_DNA"/>
</dbReference>
<sequence length="229" mass="25747">MINNDNPEIESLVTPVNVLTKIWFSPKQVFTFIETHKYSKYVTLLLILSGISKALDKALSKNMGDYLPFWGVIICVILIGISFGQLFNLLLAAALKWAGKWMNGQGDTRSILKIIAYAMIPSICSIFLTAIQFPIYGSLIFQSSLSYLLIESPYYQIYYLYVIIDILLVIWSIILLVIGLSVVQKFSIFKAVLNVVIAAVLIACAALALFLIIDLFQPFPNQSLTRFLF</sequence>
<gene>
    <name evidence="7" type="ORF">IW19_12015</name>
</gene>
<feature type="transmembrane region" description="Helical" evidence="5">
    <location>
        <begin position="67"/>
        <end position="93"/>
    </location>
</feature>
<feature type="transmembrane region" description="Helical" evidence="5">
    <location>
        <begin position="157"/>
        <end position="180"/>
    </location>
</feature>
<feature type="domain" description="Yip1" evidence="6">
    <location>
        <begin position="22"/>
        <end position="209"/>
    </location>
</feature>
<evidence type="ECO:0000256" key="3">
    <source>
        <dbReference type="ARBA" id="ARBA00022989"/>
    </source>
</evidence>
<dbReference type="STRING" id="362418.IW19_12015"/>
<evidence type="ECO:0000313" key="7">
    <source>
        <dbReference type="EMBL" id="KFF06212.1"/>
    </source>
</evidence>
<protein>
    <recommendedName>
        <fullName evidence="6">Yip1 domain-containing protein</fullName>
    </recommendedName>
</protein>
<feature type="transmembrane region" description="Helical" evidence="5">
    <location>
        <begin position="192"/>
        <end position="213"/>
    </location>
</feature>
<evidence type="ECO:0000259" key="6">
    <source>
        <dbReference type="Pfam" id="PF04893"/>
    </source>
</evidence>
<evidence type="ECO:0000313" key="8">
    <source>
        <dbReference type="Proteomes" id="UP000028715"/>
    </source>
</evidence>
<proteinExistence type="predicted"/>
<name>A0A085ZP48_9FLAO</name>
<evidence type="ECO:0000256" key="2">
    <source>
        <dbReference type="ARBA" id="ARBA00022692"/>
    </source>
</evidence>